<comment type="caution">
    <text evidence="4">The sequence shown here is derived from an EMBL/GenBank/DDBJ whole genome shotgun (WGS) entry which is preliminary data.</text>
</comment>
<dbReference type="AlphaFoldDB" id="A0A426U7U8"/>
<dbReference type="PANTHER" id="PTHR36852">
    <property type="entry name" value="PROTEIN GVPL 2"/>
    <property type="match status" value="1"/>
</dbReference>
<dbReference type="PANTHER" id="PTHR36852:SF1">
    <property type="entry name" value="PROTEIN GVPL 2"/>
    <property type="match status" value="1"/>
</dbReference>
<evidence type="ECO:0000256" key="1">
    <source>
        <dbReference type="ARBA" id="ARBA00022987"/>
    </source>
</evidence>
<comment type="subcellular location">
    <subcellularLocation>
        <location evidence="2">Gas vesicle</location>
    </subcellularLocation>
</comment>
<gene>
    <name evidence="4" type="ORF">EI684_03335</name>
</gene>
<evidence type="ECO:0000256" key="2">
    <source>
        <dbReference type="ARBA" id="ARBA00035108"/>
    </source>
</evidence>
<dbReference type="EMBL" id="RSAS01000129">
    <property type="protein sequence ID" value="RRR76256.1"/>
    <property type="molecule type" value="Genomic_DNA"/>
</dbReference>
<organism evidence="4 5">
    <name type="scientific">Candidatus Viridilinea halotolerans</name>
    <dbReference type="NCBI Taxonomy" id="2491704"/>
    <lineage>
        <taxon>Bacteria</taxon>
        <taxon>Bacillati</taxon>
        <taxon>Chloroflexota</taxon>
        <taxon>Chloroflexia</taxon>
        <taxon>Chloroflexales</taxon>
        <taxon>Chloroflexineae</taxon>
        <taxon>Oscillochloridaceae</taxon>
        <taxon>Candidatus Viridilinea</taxon>
    </lineage>
</organism>
<reference evidence="4 5" key="1">
    <citation type="submission" date="2018-12" db="EMBL/GenBank/DDBJ databases">
        <title>Genome Sequence of Candidatus Viridilinea halotolerans isolated from saline sulfide-rich spring.</title>
        <authorList>
            <person name="Grouzdev D.S."/>
            <person name="Burganskaya E.I."/>
            <person name="Krutkina M.S."/>
            <person name="Sukhacheva M.V."/>
            <person name="Gorlenko V.M."/>
        </authorList>
    </citation>
    <scope>NUCLEOTIDE SEQUENCE [LARGE SCALE GENOMIC DNA]</scope>
    <source>
        <strain evidence="4">Chok-6</strain>
    </source>
</reference>
<evidence type="ECO:0000313" key="4">
    <source>
        <dbReference type="EMBL" id="RRR76256.1"/>
    </source>
</evidence>
<evidence type="ECO:0000313" key="5">
    <source>
        <dbReference type="Proteomes" id="UP000280307"/>
    </source>
</evidence>
<evidence type="ECO:0000256" key="3">
    <source>
        <dbReference type="ARBA" id="ARBA00035643"/>
    </source>
</evidence>
<dbReference type="InterPro" id="IPR009430">
    <property type="entry name" value="GvpL/GvpF"/>
</dbReference>
<dbReference type="GO" id="GO:0031412">
    <property type="term" value="P:gas vesicle organization"/>
    <property type="evidence" value="ECO:0007669"/>
    <property type="project" value="InterPro"/>
</dbReference>
<dbReference type="GO" id="GO:0031411">
    <property type="term" value="C:gas vesicle"/>
    <property type="evidence" value="ECO:0007669"/>
    <property type="project" value="UniProtKB-SubCell"/>
</dbReference>
<protein>
    <submittedName>
        <fullName evidence="4">GvpL/GvpF family gas vesicle protein</fullName>
    </submittedName>
</protein>
<dbReference type="Pfam" id="PF06386">
    <property type="entry name" value="GvpL_GvpF"/>
    <property type="match status" value="1"/>
</dbReference>
<sequence>MPPSGACRYSRVSCQWARRRKPARAGAPPFHHSASGGAGPLNASDYQSDPAWGYYVYGVTTADQRPVPDLPGIEAVARPFLVAEGALAALVSMVPLAQFEEDALEANLGDLAWLEPRARTHQAILAATLGQRTVIPLRFGTIFRDATGIHSMLLSHGATFQRVLAHLNDRLEWGVKLYADPAQLAAQVAANNPRVRTLAAQCQGKSGGAAYMLGKKLNQLLREETTRLVETYAHEGHRMLLAVAVAAQASGVEQPPETKDLTLILKGAYLVEQANTGTFNAVLEQIGSKLVGCSYELTGPWPPYHFADAPDEDAPYA</sequence>
<keyword evidence="1" id="KW-0304">Gas vesicle</keyword>
<proteinExistence type="inferred from homology"/>
<comment type="similarity">
    <text evidence="3">Belongs to the gas vesicle GvpF/GvpL family.</text>
</comment>
<dbReference type="Proteomes" id="UP000280307">
    <property type="component" value="Unassembled WGS sequence"/>
</dbReference>
<accession>A0A426U7U8</accession>
<name>A0A426U7U8_9CHLR</name>